<evidence type="ECO:0000313" key="4">
    <source>
        <dbReference type="Proteomes" id="UP001217485"/>
    </source>
</evidence>
<protein>
    <submittedName>
        <fullName evidence="3">Uncharacterized protein</fullName>
    </submittedName>
</protein>
<evidence type="ECO:0000313" key="3">
    <source>
        <dbReference type="EMBL" id="MDC0676152.1"/>
    </source>
</evidence>
<comment type="caution">
    <text evidence="3">The sequence shown here is derived from an EMBL/GenBank/DDBJ whole genome shotgun (WGS) entry which is preliminary data.</text>
</comment>
<dbReference type="Proteomes" id="UP001217485">
    <property type="component" value="Unassembled WGS sequence"/>
</dbReference>
<feature type="chain" id="PRO_5046193006" evidence="2">
    <location>
        <begin position="24"/>
        <end position="389"/>
    </location>
</feature>
<evidence type="ECO:0000256" key="2">
    <source>
        <dbReference type="SAM" id="SignalP"/>
    </source>
</evidence>
<name>A0ABT5BPY4_9BACT</name>
<dbReference type="RefSeq" id="WP_272092859.1">
    <property type="nucleotide sequence ID" value="NZ_JAQNDK010000001.1"/>
</dbReference>
<accession>A0ABT5BPY4</accession>
<reference evidence="3 4" key="1">
    <citation type="submission" date="2023-01" db="EMBL/GenBank/DDBJ databases">
        <title>Minimal conservation of predation-associated metabolite biosynthetic gene clusters underscores biosynthetic potential of Myxococcota including descriptions for ten novel species: Archangium lansinium sp. nov., Myxococcus landrumus sp. nov., Nannocystis bai.</title>
        <authorList>
            <person name="Ahearne A."/>
            <person name="Stevens C."/>
            <person name="Dowd S."/>
        </authorList>
    </citation>
    <scope>NUCLEOTIDE SEQUENCE [LARGE SCALE GENOMIC DNA]</scope>
    <source>
        <strain evidence="3 4">WIWO2</strain>
    </source>
</reference>
<feature type="compositionally biased region" description="Basic residues" evidence="1">
    <location>
        <begin position="377"/>
        <end position="389"/>
    </location>
</feature>
<dbReference type="EMBL" id="JAQNDK010000001">
    <property type="protein sequence ID" value="MDC0676152.1"/>
    <property type="molecule type" value="Genomic_DNA"/>
</dbReference>
<proteinExistence type="predicted"/>
<sequence>MPRTRLSSAVVVALLLMAKAARATTQRGTRSPQGRRRVRVYTAWHPVLVALLEHVLPAGWYQCISEFQLAREPLRVDLVILRRRRRGAPPRPSLLTSVVGELAEHTLVHFKGPTDELERDDARMLLAYALQYLVVAEIEDPASVALRVLAPRLTPRFVEALRSLGCALTPTGPGTHEGRLCVFPLRVVETVPATAREGDHLLYTVTPGMVADPGGIPALSSAEIAVFWALLEHVEQLRRPLPGQRKRHMKDEKRVVESFEKVLTRLVARVPPKQRLAGLAPEQRLEGLAPEQRLAGLAPEQRLAGLAPEQRLAGLAPEQRLAGLAPEQRLAGLTEAQAVLALPDAMLRALSAEYIATLPRETQAAIQKRLGAASQRRPARRRKPRSPSR</sequence>
<keyword evidence="4" id="KW-1185">Reference proteome</keyword>
<gene>
    <name evidence="3" type="ORF">POL72_00255</name>
</gene>
<feature type="region of interest" description="Disordered" evidence="1">
    <location>
        <begin position="366"/>
        <end position="389"/>
    </location>
</feature>
<evidence type="ECO:0000256" key="1">
    <source>
        <dbReference type="SAM" id="MobiDB-lite"/>
    </source>
</evidence>
<organism evidence="3 4">
    <name type="scientific">Sorangium atrum</name>
    <dbReference type="NCBI Taxonomy" id="2995308"/>
    <lineage>
        <taxon>Bacteria</taxon>
        <taxon>Pseudomonadati</taxon>
        <taxon>Myxococcota</taxon>
        <taxon>Polyangia</taxon>
        <taxon>Polyangiales</taxon>
        <taxon>Polyangiaceae</taxon>
        <taxon>Sorangium</taxon>
    </lineage>
</organism>
<feature type="signal peptide" evidence="2">
    <location>
        <begin position="1"/>
        <end position="23"/>
    </location>
</feature>
<keyword evidence="2" id="KW-0732">Signal</keyword>